<sequence>MNLGYQGKRVLVTGSSRGIGYAIARSFHEQGATVILNSKDAQRLEQAREQLQSLGQTPVHAIVSDLSTSEGVSTLVQAAGEIDVLVNNAGAIPSGSIDKVDDETWRTAWNLKVFGYVGMIREVLPGMQERGRGVIVNIIGIAGRAPRPDYICGSMGNAALIAMTQALGGSAPASGVRIYGVNPSPTQSDRIETLFRAQAKASLGDENRWHELTHKLAFGRLARPSEIADLVVFTASDRCGYLSGAVIDVDGGMVHRDTKASH</sequence>
<dbReference type="Gene3D" id="3.40.50.720">
    <property type="entry name" value="NAD(P)-binding Rossmann-like Domain"/>
    <property type="match status" value="1"/>
</dbReference>
<evidence type="ECO:0000256" key="2">
    <source>
        <dbReference type="ARBA" id="ARBA00023002"/>
    </source>
</evidence>
<proteinExistence type="inferred from homology"/>
<dbReference type="KEGG" id="boz:DBV39_08355"/>
<keyword evidence="2" id="KW-0560">Oxidoreductase</keyword>
<organism evidence="5 6">
    <name type="scientific">Orrella marina</name>
    <dbReference type="NCBI Taxonomy" id="2163011"/>
    <lineage>
        <taxon>Bacteria</taxon>
        <taxon>Pseudomonadati</taxon>
        <taxon>Pseudomonadota</taxon>
        <taxon>Betaproteobacteria</taxon>
        <taxon>Burkholderiales</taxon>
        <taxon>Alcaligenaceae</taxon>
        <taxon>Orrella</taxon>
    </lineage>
</organism>
<protein>
    <submittedName>
        <fullName evidence="5">Short-chain dehydrogenase</fullName>
    </submittedName>
</protein>
<dbReference type="NCBIfam" id="NF004779">
    <property type="entry name" value="PRK06125.1"/>
    <property type="match status" value="1"/>
</dbReference>
<dbReference type="Pfam" id="PF00106">
    <property type="entry name" value="adh_short"/>
    <property type="match status" value="1"/>
</dbReference>
<dbReference type="PANTHER" id="PTHR43477:SF4">
    <property type="entry name" value="DEHYDROGENASE_REDUCTASE SDR FAMILY MEMBER 6"/>
    <property type="match status" value="1"/>
</dbReference>
<name>A0A2R4XPI0_9BURK</name>
<evidence type="ECO:0000256" key="4">
    <source>
        <dbReference type="RuleBase" id="RU000363"/>
    </source>
</evidence>
<evidence type="ECO:0000256" key="1">
    <source>
        <dbReference type="ARBA" id="ARBA00006484"/>
    </source>
</evidence>
<accession>A0A2R4XPI0</accession>
<gene>
    <name evidence="5" type="ORF">DBV39_08355</name>
</gene>
<evidence type="ECO:0000256" key="3">
    <source>
        <dbReference type="ARBA" id="ARBA00023027"/>
    </source>
</evidence>
<comment type="similarity">
    <text evidence="1 4">Belongs to the short-chain dehydrogenases/reductases (SDR) family.</text>
</comment>
<dbReference type="InterPro" id="IPR036291">
    <property type="entry name" value="NAD(P)-bd_dom_sf"/>
</dbReference>
<dbReference type="PRINTS" id="PR00081">
    <property type="entry name" value="GDHRDH"/>
</dbReference>
<dbReference type="Proteomes" id="UP000244571">
    <property type="component" value="Chromosome"/>
</dbReference>
<dbReference type="InterPro" id="IPR002347">
    <property type="entry name" value="SDR_fam"/>
</dbReference>
<keyword evidence="6" id="KW-1185">Reference proteome</keyword>
<dbReference type="AlphaFoldDB" id="A0A2R4XPI0"/>
<dbReference type="GO" id="GO:0016491">
    <property type="term" value="F:oxidoreductase activity"/>
    <property type="evidence" value="ECO:0007669"/>
    <property type="project" value="UniProtKB-KW"/>
</dbReference>
<dbReference type="EMBL" id="CP028901">
    <property type="protein sequence ID" value="AWB35724.1"/>
    <property type="molecule type" value="Genomic_DNA"/>
</dbReference>
<evidence type="ECO:0000313" key="5">
    <source>
        <dbReference type="EMBL" id="AWB35724.1"/>
    </source>
</evidence>
<dbReference type="PRINTS" id="PR00080">
    <property type="entry name" value="SDRFAMILY"/>
</dbReference>
<dbReference type="SUPFAM" id="SSF51735">
    <property type="entry name" value="NAD(P)-binding Rossmann-fold domains"/>
    <property type="match status" value="1"/>
</dbReference>
<keyword evidence="3" id="KW-0520">NAD</keyword>
<reference evidence="5 6" key="1">
    <citation type="submission" date="2018-04" db="EMBL/GenBank/DDBJ databases">
        <title>Bordetella sp. HZ20 isolated from seawater.</title>
        <authorList>
            <person name="Sun C."/>
        </authorList>
    </citation>
    <scope>NUCLEOTIDE SEQUENCE [LARGE SCALE GENOMIC DNA]</scope>
    <source>
        <strain evidence="5 6">HZ20</strain>
    </source>
</reference>
<evidence type="ECO:0000313" key="6">
    <source>
        <dbReference type="Proteomes" id="UP000244571"/>
    </source>
</evidence>
<dbReference type="PANTHER" id="PTHR43477">
    <property type="entry name" value="DIHYDROANTICAPSIN 7-DEHYDROGENASE"/>
    <property type="match status" value="1"/>
</dbReference>
<dbReference type="InterPro" id="IPR051122">
    <property type="entry name" value="SDR_DHRS6-like"/>
</dbReference>
<dbReference type="OrthoDB" id="9803333at2"/>